<keyword evidence="4" id="KW-0802">TPR repeat</keyword>
<dbReference type="Pfam" id="PF05420">
    <property type="entry name" value="BCSC_C"/>
    <property type="match status" value="1"/>
</dbReference>
<dbReference type="KEGG" id="pseo:OM33_16935"/>
<dbReference type="STRING" id="1348114.OM33_16935"/>
<evidence type="ECO:0000256" key="1">
    <source>
        <dbReference type="ARBA" id="ARBA00003476"/>
    </source>
</evidence>
<accession>A0A0A7EJS4</accession>
<dbReference type="Proteomes" id="UP000030341">
    <property type="component" value="Chromosome 2"/>
</dbReference>
<dbReference type="OrthoDB" id="174989at2"/>
<evidence type="ECO:0000259" key="5">
    <source>
        <dbReference type="Pfam" id="PF05420"/>
    </source>
</evidence>
<dbReference type="SUPFAM" id="SSF48452">
    <property type="entry name" value="TPR-like"/>
    <property type="match status" value="2"/>
</dbReference>
<dbReference type="GO" id="GO:0030244">
    <property type="term" value="P:cellulose biosynthetic process"/>
    <property type="evidence" value="ECO:0007669"/>
    <property type="project" value="InterPro"/>
</dbReference>
<feature type="domain" description="Cellulose synthase operon C C-terminal" evidence="5">
    <location>
        <begin position="718"/>
        <end position="1032"/>
    </location>
</feature>
<keyword evidence="3" id="KW-0677">Repeat</keyword>
<dbReference type="HOGENOM" id="CLU_320498_0_0_6"/>
<dbReference type="GO" id="GO:0019867">
    <property type="term" value="C:outer membrane"/>
    <property type="evidence" value="ECO:0007669"/>
    <property type="project" value="InterPro"/>
</dbReference>
<dbReference type="eggNOG" id="COG3118">
    <property type="taxonomic scope" value="Bacteria"/>
</dbReference>
<keyword evidence="2" id="KW-0732">Signal</keyword>
<dbReference type="InterPro" id="IPR008410">
    <property type="entry name" value="BCSC_C"/>
</dbReference>
<comment type="function">
    <text evidence="1">Required for maximal bacterial cellulose synthesis.</text>
</comment>
<dbReference type="AlphaFoldDB" id="A0A0A7EJS4"/>
<evidence type="ECO:0000256" key="4">
    <source>
        <dbReference type="ARBA" id="ARBA00022803"/>
    </source>
</evidence>
<reference evidence="6 7" key="1">
    <citation type="submission" date="2014-11" db="EMBL/GenBank/DDBJ databases">
        <title>Complete Genome Sequence of Pseudoalteromonas sp. Strain OCN003 Isolated from Kaneohe Bay, Oahu, Hawaii.</title>
        <authorList>
            <person name="Beurmann S."/>
            <person name="Videau P."/>
            <person name="Ushijima B."/>
            <person name="Smith A.M."/>
            <person name="Aeby G.S."/>
            <person name="Callahan S.M."/>
            <person name="Belcaid M."/>
        </authorList>
    </citation>
    <scope>NUCLEOTIDE SEQUENCE [LARGE SCALE GENOMIC DNA]</scope>
    <source>
        <strain evidence="6 7">OCN003</strain>
    </source>
</reference>
<sequence>MKWFSVLFSLSLLFFHTAVIAKYTLVLSQSQHLNESRERALIASGIVPFSCELVNQLGTYVVRCGKHSKRRFFEPYVQQLEKLDIYSKIEGYQSVPILFSFEPITLGEETQLFLQKLAQQTLNVKSSKSAHKPVQSLDVNWDKEQFKQGLYFIDRGWAAYRKKEYKLATNLFALAKQIPKLANAADHGQALTLLAIGKKNEALEILWPLYQAGFNREQVLPSILSLANELGRTDLIAELVPQLSIEEQERWQLITLEAKLKQRVKQNKVTFQTLMNDYDPLFEQCYGFNTLLNAVKQLTKIVKKLTLTEQLAKYCDEGEQHLALAYLKSNLLKQKADYLETHQRFEKHKKLLQDTSVKQHISRIQFDTLMHIASIESTPPEKKLEIYQFMAKRWSGNTALKFATAWHYYNASYFNDALSLFDEIYERSPNPEAAKGIVLSTLALGDNQKAQLLAKKMGDKTLYLSALKKELSTHPIPSLAAFEIADEILTLDSQYEAAYSARAWYFFEQNRISEALVVFKTWFELNPETEDALLGQVLCLQRLKDEAQLLALIDKYPKYQNKIYEGLAQHYFDQSEFVKANEYFRKLAQVKSLSTEQQALYAWSLSKVKHYDESNMIFKSLLSKNHDENALSGLLVNYQAEGKTSEIAKLKQRYASEPKYKAIFAQFGLGEKQWLSFADTVAIDDENAANSLLNLNKPAIWYRAESINKKGDNGSSKLELLSQQLGGSISFNKHQLNVAMQHFQLDSGSISSLSNLGSNYIDKTINLVSSSDSENFWLAQYHYQGEQKWTFTLAEAPSINEIDKSYHWLVQWQYSDYKVKLFDKPIFESKLALVGEIDPYTEQAFGKVHDKGLEVTLSKKLTTAWNANFLASYSELEGTNVIDNSRINVNISAATNTQFKRNELVYGGFGNWQQYQHNSNAFYFGHGGYFSPQSLSVVGAFGRYHQYNQIDWWFIDASLSYFDYSTDDIAQYPLSNRPEFILGESNNGMGANFSLEKHWLLSQHVELGLGAQYQISPGFDFYRFGINLRYLFGKRQNLWPRQHALSQESLFQSYSPWLELK</sequence>
<evidence type="ECO:0000256" key="2">
    <source>
        <dbReference type="ARBA" id="ARBA00022729"/>
    </source>
</evidence>
<dbReference type="InterPro" id="IPR011990">
    <property type="entry name" value="TPR-like_helical_dom_sf"/>
</dbReference>
<dbReference type="Gene3D" id="1.25.40.10">
    <property type="entry name" value="Tetratricopeptide repeat domain"/>
    <property type="match status" value="1"/>
</dbReference>
<dbReference type="RefSeq" id="WP_040135317.1">
    <property type="nucleotide sequence ID" value="NZ_CP009889.1"/>
</dbReference>
<evidence type="ECO:0000313" key="6">
    <source>
        <dbReference type="EMBL" id="AIY66798.1"/>
    </source>
</evidence>
<protein>
    <recommendedName>
        <fullName evidence="5">Cellulose synthase operon C C-terminal domain-containing protein</fullName>
    </recommendedName>
</protein>
<dbReference type="EMBL" id="CP009889">
    <property type="protein sequence ID" value="AIY66798.1"/>
    <property type="molecule type" value="Genomic_DNA"/>
</dbReference>
<name>A0A0A7EJS4_9GAMM</name>
<proteinExistence type="predicted"/>
<evidence type="ECO:0000313" key="7">
    <source>
        <dbReference type="Proteomes" id="UP000030341"/>
    </source>
</evidence>
<gene>
    <name evidence="6" type="ORF">OM33_16935</name>
</gene>
<organism evidence="6 7">
    <name type="scientific">Pseudoalteromonas piratica</name>
    <dbReference type="NCBI Taxonomy" id="1348114"/>
    <lineage>
        <taxon>Bacteria</taxon>
        <taxon>Pseudomonadati</taxon>
        <taxon>Pseudomonadota</taxon>
        <taxon>Gammaproteobacteria</taxon>
        <taxon>Alteromonadales</taxon>
        <taxon>Pseudoalteromonadaceae</taxon>
        <taxon>Pseudoalteromonas</taxon>
    </lineage>
</organism>
<keyword evidence="7" id="KW-1185">Reference proteome</keyword>
<evidence type="ECO:0000256" key="3">
    <source>
        <dbReference type="ARBA" id="ARBA00022737"/>
    </source>
</evidence>